<dbReference type="PANTHER" id="PTHR31286:SF180">
    <property type="entry name" value="OS10G0362600 PROTEIN"/>
    <property type="match status" value="1"/>
</dbReference>
<dbReference type="PANTHER" id="PTHR31286">
    <property type="entry name" value="GLYCINE-RICH CELL WALL STRUCTURAL PROTEIN 1.8-LIKE"/>
    <property type="match status" value="1"/>
</dbReference>
<feature type="compositionally biased region" description="Polar residues" evidence="1">
    <location>
        <begin position="237"/>
        <end position="248"/>
    </location>
</feature>
<comment type="caution">
    <text evidence="2">The sequence shown here is derived from an EMBL/GenBank/DDBJ whole genome shotgun (WGS) entry which is preliminary data.</text>
</comment>
<dbReference type="Proteomes" id="UP001151760">
    <property type="component" value="Unassembled WGS sequence"/>
</dbReference>
<reference evidence="2" key="1">
    <citation type="journal article" date="2022" name="Int. J. Mol. Sci.">
        <title>Draft Genome of Tanacetum Coccineum: Genomic Comparison of Closely Related Tanacetum-Family Plants.</title>
        <authorList>
            <person name="Yamashiro T."/>
            <person name="Shiraishi A."/>
            <person name="Nakayama K."/>
            <person name="Satake H."/>
        </authorList>
    </citation>
    <scope>NUCLEOTIDE SEQUENCE</scope>
</reference>
<feature type="compositionally biased region" description="Basic and acidic residues" evidence="1">
    <location>
        <begin position="183"/>
        <end position="201"/>
    </location>
</feature>
<name>A0ABQ5H9K0_9ASTR</name>
<dbReference type="InterPro" id="IPR040256">
    <property type="entry name" value="At4g02000-like"/>
</dbReference>
<evidence type="ECO:0000313" key="3">
    <source>
        <dbReference type="Proteomes" id="UP001151760"/>
    </source>
</evidence>
<evidence type="ECO:0000313" key="2">
    <source>
        <dbReference type="EMBL" id="GJT84542.1"/>
    </source>
</evidence>
<proteinExistence type="predicted"/>
<evidence type="ECO:0000256" key="1">
    <source>
        <dbReference type="SAM" id="MobiDB-lite"/>
    </source>
</evidence>
<dbReference type="EMBL" id="BQNB010019368">
    <property type="protein sequence ID" value="GJT84542.1"/>
    <property type="molecule type" value="Genomic_DNA"/>
</dbReference>
<gene>
    <name evidence="2" type="ORF">Tco_1066259</name>
</gene>
<sequence>MNGTVNFDRESVQKLSKVTKDGGVSGDGIVDCEEVTGEVGDVTEVIDVVTDKVKSLSDTDKNDLVIEENKNDSRREDVKIQENSDEVMVAEGSKRWEKNIIEEGLEFIVNNGPWMVKNKPLIVQKWDINVCLDKTDLDTISLWVKICNVPLEAWTVKGISALASRVGRPLVMDNVSDSMQYGRNKDGVRTEESRQNDTEEKRKMVNFSKDSNDGKADSEGFITVQKRKNGDDAGKINNPNYKPNTQHPRFVNQKNNVNGKANVQKAWNVNDDILSAMKKSANKFSVFEIYDENDLNEIQNMKRNEKGEKSVDQRKDQMINKGEEVECVKCCKNKEVEDVYNDDTGMGECMVNDGMDGMDRNVLQDC</sequence>
<protein>
    <submittedName>
        <fullName evidence="2">Zinc knuckle CX2CX4HX4C containing protein</fullName>
    </submittedName>
</protein>
<organism evidence="2 3">
    <name type="scientific">Tanacetum coccineum</name>
    <dbReference type="NCBI Taxonomy" id="301880"/>
    <lineage>
        <taxon>Eukaryota</taxon>
        <taxon>Viridiplantae</taxon>
        <taxon>Streptophyta</taxon>
        <taxon>Embryophyta</taxon>
        <taxon>Tracheophyta</taxon>
        <taxon>Spermatophyta</taxon>
        <taxon>Magnoliopsida</taxon>
        <taxon>eudicotyledons</taxon>
        <taxon>Gunneridae</taxon>
        <taxon>Pentapetalae</taxon>
        <taxon>asterids</taxon>
        <taxon>campanulids</taxon>
        <taxon>Asterales</taxon>
        <taxon>Asteraceae</taxon>
        <taxon>Asteroideae</taxon>
        <taxon>Anthemideae</taxon>
        <taxon>Anthemidinae</taxon>
        <taxon>Tanacetum</taxon>
    </lineage>
</organism>
<reference evidence="2" key="2">
    <citation type="submission" date="2022-01" db="EMBL/GenBank/DDBJ databases">
        <authorList>
            <person name="Yamashiro T."/>
            <person name="Shiraishi A."/>
            <person name="Satake H."/>
            <person name="Nakayama K."/>
        </authorList>
    </citation>
    <scope>NUCLEOTIDE SEQUENCE</scope>
</reference>
<keyword evidence="3" id="KW-1185">Reference proteome</keyword>
<feature type="region of interest" description="Disordered" evidence="1">
    <location>
        <begin position="229"/>
        <end position="248"/>
    </location>
</feature>
<feature type="region of interest" description="Disordered" evidence="1">
    <location>
        <begin position="177"/>
        <end position="201"/>
    </location>
</feature>
<accession>A0ABQ5H9K0</accession>